<dbReference type="EMBL" id="JMSZ01000032">
    <property type="protein sequence ID" value="KDE39113.1"/>
    <property type="molecule type" value="Genomic_DNA"/>
</dbReference>
<sequence>MNASARTSPEILPEVYFDPYFEQDAVKVLPGGYYVTARDMILVTVLGSSVCACLRDAQSGVGGVCHFMLPERQPNQEWLDISMRYGRHAMTTLLEQLRKSGARPERVQAKVFGACNALESPGGQKMGLYNSRFVVQYLQQQGIPVLATDLMDVYPRKVYFFPRSGRVLVKKLKKLNNTTLLDREADYYRRLSDLELSDEMEMYP</sequence>
<dbReference type="InterPro" id="IPR005659">
    <property type="entry name" value="Chemorcpt_Glu_NH3ase_CheD"/>
</dbReference>
<dbReference type="GO" id="GO:0050568">
    <property type="term" value="F:protein-glutamine glutaminase activity"/>
    <property type="evidence" value="ECO:0007669"/>
    <property type="project" value="UniProtKB-UniRule"/>
</dbReference>
<reference evidence="4 5" key="1">
    <citation type="journal article" date="2005" name="Int. J. Syst. Evol. Microbiol.">
        <title>Nitrincola lacisaponensis gen. nov., sp. nov., a novel alkaliphilic bacterium isolated from an alkaline, saline lake.</title>
        <authorList>
            <person name="Dimitriu P.A."/>
            <person name="Shukla S.K."/>
            <person name="Conradt J."/>
            <person name="Marquez M.C."/>
            <person name="Ventosa A."/>
            <person name="Maglia A."/>
            <person name="Peyton B.M."/>
            <person name="Pinkart H.C."/>
            <person name="Mormile M.R."/>
        </authorList>
    </citation>
    <scope>NUCLEOTIDE SEQUENCE [LARGE SCALE GENOMIC DNA]</scope>
    <source>
        <strain evidence="4 5">4CA</strain>
    </source>
</reference>
<evidence type="ECO:0000256" key="3">
    <source>
        <dbReference type="HAMAP-Rule" id="MF_01440"/>
    </source>
</evidence>
<proteinExistence type="inferred from homology"/>
<dbReference type="NCBIfam" id="NF010013">
    <property type="entry name" value="PRK13487.1"/>
    <property type="match status" value="1"/>
</dbReference>
<comment type="caution">
    <text evidence="4">The sequence shown here is derived from an EMBL/GenBank/DDBJ whole genome shotgun (WGS) entry which is preliminary data.</text>
</comment>
<dbReference type="STRING" id="267850.ADINL_2242"/>
<keyword evidence="2 3" id="KW-0378">Hydrolase</keyword>
<evidence type="ECO:0000256" key="1">
    <source>
        <dbReference type="ARBA" id="ARBA00022500"/>
    </source>
</evidence>
<dbReference type="Gene3D" id="3.30.1330.200">
    <property type="match status" value="1"/>
</dbReference>
<comment type="function">
    <text evidence="3">Probably deamidates glutamine residues to glutamate on methyl-accepting chemotaxis receptors (MCPs), playing an important role in chemotaxis.</text>
</comment>
<gene>
    <name evidence="3" type="primary">cheD</name>
    <name evidence="4" type="ORF">ADINL_2242</name>
</gene>
<evidence type="ECO:0000256" key="2">
    <source>
        <dbReference type="ARBA" id="ARBA00022801"/>
    </source>
</evidence>
<dbReference type="InterPro" id="IPR038592">
    <property type="entry name" value="CheD-like_sf"/>
</dbReference>
<dbReference type="Proteomes" id="UP000027318">
    <property type="component" value="Unassembled WGS sequence"/>
</dbReference>
<evidence type="ECO:0000313" key="4">
    <source>
        <dbReference type="EMBL" id="KDE39113.1"/>
    </source>
</evidence>
<dbReference type="PANTHER" id="PTHR35147">
    <property type="entry name" value="CHEMORECEPTOR GLUTAMINE DEAMIDASE CHED-RELATED"/>
    <property type="match status" value="1"/>
</dbReference>
<accession>A0A063XY90</accession>
<protein>
    <recommendedName>
        <fullName evidence="3">Probable chemoreceptor glutamine deamidase CheD</fullName>
        <ecNumber evidence="3">3.5.1.44</ecNumber>
    </recommendedName>
</protein>
<dbReference type="SUPFAM" id="SSF64438">
    <property type="entry name" value="CNF1/YfiH-like putative cysteine hydrolases"/>
    <property type="match status" value="1"/>
</dbReference>
<organism evidence="4 5">
    <name type="scientific">Nitrincola lacisaponensis</name>
    <dbReference type="NCBI Taxonomy" id="267850"/>
    <lineage>
        <taxon>Bacteria</taxon>
        <taxon>Pseudomonadati</taxon>
        <taxon>Pseudomonadota</taxon>
        <taxon>Gammaproteobacteria</taxon>
        <taxon>Oceanospirillales</taxon>
        <taxon>Oceanospirillaceae</taxon>
        <taxon>Nitrincola</taxon>
    </lineage>
</organism>
<keyword evidence="1 3" id="KW-0145">Chemotaxis</keyword>
<name>A0A063XY90_9GAMM</name>
<dbReference type="PATRIC" id="fig|267850.7.peg.2210"/>
<dbReference type="RefSeq" id="WP_051632749.1">
    <property type="nucleotide sequence ID" value="NZ_JMSZ01000032.1"/>
</dbReference>
<dbReference type="EC" id="3.5.1.44" evidence="3"/>
<dbReference type="HAMAP" id="MF_01440">
    <property type="entry name" value="CheD"/>
    <property type="match status" value="1"/>
</dbReference>
<comment type="similarity">
    <text evidence="3">Belongs to the CheD family.</text>
</comment>
<dbReference type="InterPro" id="IPR011324">
    <property type="entry name" value="Cytotoxic_necrot_fac-like_cat"/>
</dbReference>
<dbReference type="GO" id="GO:0006935">
    <property type="term" value="P:chemotaxis"/>
    <property type="evidence" value="ECO:0007669"/>
    <property type="project" value="UniProtKB-UniRule"/>
</dbReference>
<dbReference type="PANTHER" id="PTHR35147:SF2">
    <property type="entry name" value="CHEMORECEPTOR GLUTAMINE DEAMIDASE CHED-RELATED"/>
    <property type="match status" value="1"/>
</dbReference>
<dbReference type="AlphaFoldDB" id="A0A063XY90"/>
<evidence type="ECO:0000313" key="5">
    <source>
        <dbReference type="Proteomes" id="UP000027318"/>
    </source>
</evidence>
<dbReference type="CDD" id="cd16352">
    <property type="entry name" value="CheD"/>
    <property type="match status" value="1"/>
</dbReference>
<keyword evidence="5" id="KW-1185">Reference proteome</keyword>
<comment type="catalytic activity">
    <reaction evidence="3">
        <text>L-glutaminyl-[protein] + H2O = L-glutamyl-[protein] + NH4(+)</text>
        <dbReference type="Rhea" id="RHEA:16441"/>
        <dbReference type="Rhea" id="RHEA-COMP:10207"/>
        <dbReference type="Rhea" id="RHEA-COMP:10208"/>
        <dbReference type="ChEBI" id="CHEBI:15377"/>
        <dbReference type="ChEBI" id="CHEBI:28938"/>
        <dbReference type="ChEBI" id="CHEBI:29973"/>
        <dbReference type="ChEBI" id="CHEBI:30011"/>
        <dbReference type="EC" id="3.5.1.44"/>
    </reaction>
</comment>
<dbReference type="Pfam" id="PF03975">
    <property type="entry name" value="CheD"/>
    <property type="match status" value="1"/>
</dbReference>